<dbReference type="InterPro" id="IPR036388">
    <property type="entry name" value="WH-like_DNA-bd_sf"/>
</dbReference>
<dbReference type="EMBL" id="JAESVB010000036">
    <property type="protein sequence ID" value="MCB8878451.1"/>
    <property type="molecule type" value="Genomic_DNA"/>
</dbReference>
<accession>A0A963YWI8</accession>
<dbReference type="Gene3D" id="1.10.10.10">
    <property type="entry name" value="Winged helix-like DNA-binding domain superfamily/Winged helix DNA-binding domain"/>
    <property type="match status" value="1"/>
</dbReference>
<reference evidence="1" key="1">
    <citation type="journal article" date="2021" name="Microorganisms">
        <title>Acidisoma silvae sp. nov. and Acidisomacellulosilytica sp. nov., Two Acidophilic Bacteria Isolated from Decaying Wood, Hydrolyzing Cellulose and Producing Poly-3-hydroxybutyrate.</title>
        <authorList>
            <person name="Mieszkin S."/>
            <person name="Pouder E."/>
            <person name="Uroz S."/>
            <person name="Simon-Colin C."/>
            <person name="Alain K."/>
        </authorList>
    </citation>
    <scope>NUCLEOTIDE SEQUENCE</scope>
    <source>
        <strain evidence="1">HW T2.11</strain>
    </source>
</reference>
<protein>
    <submittedName>
        <fullName evidence="1">Helix-turn-helix domain-containing protein</fullName>
    </submittedName>
</protein>
<proteinExistence type="predicted"/>
<dbReference type="InterPro" id="IPR036390">
    <property type="entry name" value="WH_DNA-bd_sf"/>
</dbReference>
<dbReference type="Proteomes" id="UP000708298">
    <property type="component" value="Unassembled WGS sequence"/>
</dbReference>
<sequence length="94" mass="10774">MSDVVAKWGKAVAERGFAQIPTYLLNLNRFLDKENRLSPTELLVVFQLVGSWWKTDEKPFPAMTTLANRCGVSSRQVQRAINHLVEMKLIERIT</sequence>
<dbReference type="SUPFAM" id="SSF46785">
    <property type="entry name" value="Winged helix' DNA-binding domain"/>
    <property type="match status" value="1"/>
</dbReference>
<evidence type="ECO:0000313" key="1">
    <source>
        <dbReference type="EMBL" id="MCB8878451.1"/>
    </source>
</evidence>
<comment type="caution">
    <text evidence="1">The sequence shown here is derived from an EMBL/GenBank/DDBJ whole genome shotgun (WGS) entry which is preliminary data.</text>
</comment>
<dbReference type="Pfam" id="PF13730">
    <property type="entry name" value="HTH_36"/>
    <property type="match status" value="1"/>
</dbReference>
<name>A0A963YWI8_9PROT</name>
<feature type="non-terminal residue" evidence="1">
    <location>
        <position position="94"/>
    </location>
</feature>
<evidence type="ECO:0000313" key="2">
    <source>
        <dbReference type="Proteomes" id="UP000708298"/>
    </source>
</evidence>
<keyword evidence="2" id="KW-1185">Reference proteome</keyword>
<reference evidence="1" key="2">
    <citation type="submission" date="2021-01" db="EMBL/GenBank/DDBJ databases">
        <authorList>
            <person name="Mieszkin S."/>
            <person name="Pouder E."/>
            <person name="Alain K."/>
        </authorList>
    </citation>
    <scope>NUCLEOTIDE SEQUENCE</scope>
    <source>
        <strain evidence="1">HW T2.11</strain>
    </source>
</reference>
<dbReference type="AlphaFoldDB" id="A0A963YWI8"/>
<gene>
    <name evidence="1" type="ORF">ASILVAE211_24965</name>
</gene>
<organism evidence="1 2">
    <name type="scientific">Acidisoma silvae</name>
    <dbReference type="NCBI Taxonomy" id="2802396"/>
    <lineage>
        <taxon>Bacteria</taxon>
        <taxon>Pseudomonadati</taxon>
        <taxon>Pseudomonadota</taxon>
        <taxon>Alphaproteobacteria</taxon>
        <taxon>Acetobacterales</taxon>
        <taxon>Acidocellaceae</taxon>
        <taxon>Acidisoma</taxon>
    </lineage>
</organism>
<dbReference type="RefSeq" id="WP_227324094.1">
    <property type="nucleotide sequence ID" value="NZ_JAESVB010000036.1"/>
</dbReference>